<gene>
    <name evidence="13" type="ORF">HDA32_001882</name>
</gene>
<keyword evidence="7 11" id="KW-0472">Membrane</keyword>
<evidence type="ECO:0000256" key="3">
    <source>
        <dbReference type="ARBA" id="ARBA00022475"/>
    </source>
</evidence>
<dbReference type="Proteomes" id="UP000589036">
    <property type="component" value="Unassembled WGS sequence"/>
</dbReference>
<evidence type="ECO:0000256" key="6">
    <source>
        <dbReference type="ARBA" id="ARBA00023015"/>
    </source>
</evidence>
<evidence type="ECO:0000256" key="7">
    <source>
        <dbReference type="ARBA" id="ARBA00023136"/>
    </source>
</evidence>
<feature type="domain" description="Anti-sigma K factor RskA C-terminal" evidence="12">
    <location>
        <begin position="112"/>
        <end position="248"/>
    </location>
</feature>
<keyword evidence="6" id="KW-0805">Transcription regulation</keyword>
<proteinExistence type="predicted"/>
<evidence type="ECO:0000256" key="2">
    <source>
        <dbReference type="ARBA" id="ARBA00004236"/>
    </source>
</evidence>
<comment type="caution">
    <text evidence="13">The sequence shown here is derived from an EMBL/GenBank/DDBJ whole genome shotgun (WGS) entry which is preliminary data.</text>
</comment>
<reference evidence="13 14" key="1">
    <citation type="submission" date="2020-07" db="EMBL/GenBank/DDBJ databases">
        <title>Sequencing the genomes of 1000 actinobacteria strains.</title>
        <authorList>
            <person name="Klenk H.-P."/>
        </authorList>
    </citation>
    <scope>NUCLEOTIDE SEQUENCE [LARGE SCALE GENOMIC DNA]</scope>
    <source>
        <strain evidence="13 14">CXB654</strain>
    </source>
</reference>
<protein>
    <recommendedName>
        <fullName evidence="10">Regulator of SigK</fullName>
    </recommendedName>
    <alternativeName>
        <fullName evidence="9">Sigma-K anti-sigma factor RskA</fullName>
    </alternativeName>
</protein>
<keyword evidence="8" id="KW-0804">Transcription</keyword>
<dbReference type="GO" id="GO:0005886">
    <property type="term" value="C:plasma membrane"/>
    <property type="evidence" value="ECO:0007669"/>
    <property type="project" value="UniProtKB-SubCell"/>
</dbReference>
<evidence type="ECO:0000256" key="4">
    <source>
        <dbReference type="ARBA" id="ARBA00022692"/>
    </source>
</evidence>
<dbReference type="Pfam" id="PF10099">
    <property type="entry name" value="RskA_C"/>
    <property type="match status" value="1"/>
</dbReference>
<name>A0A852TV61_9ACTN</name>
<keyword evidence="4 11" id="KW-0812">Transmembrane</keyword>
<dbReference type="RefSeq" id="WP_179642818.1">
    <property type="nucleotide sequence ID" value="NZ_BAAAYY010000033.1"/>
</dbReference>
<evidence type="ECO:0000313" key="13">
    <source>
        <dbReference type="EMBL" id="NYE46762.1"/>
    </source>
</evidence>
<keyword evidence="14" id="KW-1185">Reference proteome</keyword>
<evidence type="ECO:0000256" key="5">
    <source>
        <dbReference type="ARBA" id="ARBA00022989"/>
    </source>
</evidence>
<organism evidence="13 14">
    <name type="scientific">Spinactinospora alkalitolerans</name>
    <dbReference type="NCBI Taxonomy" id="687207"/>
    <lineage>
        <taxon>Bacteria</taxon>
        <taxon>Bacillati</taxon>
        <taxon>Actinomycetota</taxon>
        <taxon>Actinomycetes</taxon>
        <taxon>Streptosporangiales</taxon>
        <taxon>Nocardiopsidaceae</taxon>
        <taxon>Spinactinospora</taxon>
    </lineage>
</organism>
<comment type="subcellular location">
    <subcellularLocation>
        <location evidence="2">Cell membrane</location>
    </subcellularLocation>
    <subcellularLocation>
        <location evidence="1">Membrane</location>
        <topology evidence="1">Single-pass membrane protein</topology>
    </subcellularLocation>
</comment>
<dbReference type="InterPro" id="IPR041916">
    <property type="entry name" value="Anti_sigma_zinc_sf"/>
</dbReference>
<evidence type="ECO:0000256" key="9">
    <source>
        <dbReference type="ARBA" id="ARBA00029829"/>
    </source>
</evidence>
<keyword evidence="5 11" id="KW-1133">Transmembrane helix</keyword>
<dbReference type="PANTHER" id="PTHR37461">
    <property type="entry name" value="ANTI-SIGMA-K FACTOR RSKA"/>
    <property type="match status" value="1"/>
</dbReference>
<evidence type="ECO:0000259" key="12">
    <source>
        <dbReference type="Pfam" id="PF10099"/>
    </source>
</evidence>
<evidence type="ECO:0000256" key="10">
    <source>
        <dbReference type="ARBA" id="ARBA00030803"/>
    </source>
</evidence>
<evidence type="ECO:0000256" key="8">
    <source>
        <dbReference type="ARBA" id="ARBA00023163"/>
    </source>
</evidence>
<dbReference type="EMBL" id="JACCCC010000001">
    <property type="protein sequence ID" value="NYE46762.1"/>
    <property type="molecule type" value="Genomic_DNA"/>
</dbReference>
<dbReference type="InterPro" id="IPR051474">
    <property type="entry name" value="Anti-sigma-K/W_factor"/>
</dbReference>
<dbReference type="GO" id="GO:0016989">
    <property type="term" value="F:sigma factor antagonist activity"/>
    <property type="evidence" value="ECO:0007669"/>
    <property type="project" value="TreeGrafter"/>
</dbReference>
<evidence type="ECO:0000256" key="11">
    <source>
        <dbReference type="SAM" id="Phobius"/>
    </source>
</evidence>
<accession>A0A852TV61</accession>
<sequence>MSTPDHEAHGLTAGYAVHALTPEERERAERHLGECQDCRRDLEEFRETTVRLAYGAAEAPDERVWLRLRASVPDVRRLPPGVAEDAPDRAPGSVVTAMAGRRRPHRRLPWLIAAASVLIAVVLAGATVSMDRRMTELRAHTAEVEALLAAPDTSMTESPVTESEARATVFASQEHDAVMIVVKGLPPAPEGMGYQMWVVDGADMRSAGMLQPSADGMLTGMSFDLGSARQLGITMEPAGGMPHPSKEPMKVEV</sequence>
<evidence type="ECO:0000256" key="1">
    <source>
        <dbReference type="ARBA" id="ARBA00004167"/>
    </source>
</evidence>
<dbReference type="AlphaFoldDB" id="A0A852TV61"/>
<keyword evidence="3" id="KW-1003">Cell membrane</keyword>
<dbReference type="InterPro" id="IPR018764">
    <property type="entry name" value="RskA_C"/>
</dbReference>
<feature type="transmembrane region" description="Helical" evidence="11">
    <location>
        <begin position="108"/>
        <end position="128"/>
    </location>
</feature>
<dbReference type="Gene3D" id="1.10.10.1320">
    <property type="entry name" value="Anti-sigma factor, zinc-finger domain"/>
    <property type="match status" value="1"/>
</dbReference>
<dbReference type="PANTHER" id="PTHR37461:SF1">
    <property type="entry name" value="ANTI-SIGMA-K FACTOR RSKA"/>
    <property type="match status" value="1"/>
</dbReference>
<evidence type="ECO:0000313" key="14">
    <source>
        <dbReference type="Proteomes" id="UP000589036"/>
    </source>
</evidence>
<dbReference type="GO" id="GO:0006417">
    <property type="term" value="P:regulation of translation"/>
    <property type="evidence" value="ECO:0007669"/>
    <property type="project" value="TreeGrafter"/>
</dbReference>